<dbReference type="RefSeq" id="WP_267539581.1">
    <property type="nucleotide sequence ID" value="NZ_JAPNKA010000001.1"/>
</dbReference>
<dbReference type="NCBIfam" id="NF038110">
    <property type="entry name" value="Lys_methyl_FliB"/>
    <property type="match status" value="1"/>
</dbReference>
<sequence>MPTEPTLLRYMTRFRCIAERCEDTCCSGLKVPVSEPQWARMRAAVAGSPEESERLHQCITPNPGGASTEHAFIQMRPDGYCPLLDTERLCSLQRRHGDALLPDICATFPRVVTRWGERLEVSGTLACPEVARLCLLEEDAVEPVPTPGEDSPIPRPGTERHIPVDEEDAYAFHAETVREALLRLLHRREYPLASRLAMLGHLAHGLDGFYFRGTESFRGEDRAAAETLLSEVLQRFESPDVLEAVHRDFMGLALPGGPCVGLFSSVLRARLAAGRGERFSILARGVLESLGLQQGAPGDLDAAWRTYAERWQQLKALHGERVHRYFDNYAAHALWRGPLIDAPSLLAYVFRLALRVGLLRLSLVGHPRVAKLCQESSPTAEAREQLDRAAVETFQLVAKHVEQSPDFLALAEGLVGPGRGAEALGKVLVFATF</sequence>
<dbReference type="EC" id="2.1.1.-" evidence="1"/>
<dbReference type="GO" id="GO:0032259">
    <property type="term" value="P:methylation"/>
    <property type="evidence" value="ECO:0007669"/>
    <property type="project" value="UniProtKB-KW"/>
</dbReference>
<organism evidence="1 2">
    <name type="scientific">Archangium lansingense</name>
    <dbReference type="NCBI Taxonomy" id="2995310"/>
    <lineage>
        <taxon>Bacteria</taxon>
        <taxon>Pseudomonadati</taxon>
        <taxon>Myxococcota</taxon>
        <taxon>Myxococcia</taxon>
        <taxon>Myxococcales</taxon>
        <taxon>Cystobacterineae</taxon>
        <taxon>Archangiaceae</taxon>
        <taxon>Archangium</taxon>
    </lineage>
</organism>
<keyword evidence="1" id="KW-0969">Cilium</keyword>
<comment type="caution">
    <text evidence="1">The sequence shown here is derived from an EMBL/GenBank/DDBJ whole genome shotgun (WGS) entry which is preliminary data.</text>
</comment>
<protein>
    <submittedName>
        <fullName evidence="1">Flagellin lysine-N-methylase</fullName>
        <ecNumber evidence="1">2.1.1.-</ecNumber>
    </submittedName>
</protein>
<dbReference type="Proteomes" id="UP001207654">
    <property type="component" value="Unassembled WGS sequence"/>
</dbReference>
<reference evidence="1 2" key="1">
    <citation type="submission" date="2022-11" db="EMBL/GenBank/DDBJ databases">
        <title>Minimal conservation of predation-associated metabolite biosynthetic gene clusters underscores biosynthetic potential of Myxococcota including descriptions for ten novel species: Archangium lansinium sp. nov., Myxococcus landrumus sp. nov., Nannocystis bai.</title>
        <authorList>
            <person name="Ahearne A."/>
            <person name="Stevens C."/>
            <person name="Phillips K."/>
        </authorList>
    </citation>
    <scope>NUCLEOTIDE SEQUENCE [LARGE SCALE GENOMIC DNA]</scope>
    <source>
        <strain evidence="1 2">MIWBW</strain>
    </source>
</reference>
<dbReference type="GO" id="GO:0008168">
    <property type="term" value="F:methyltransferase activity"/>
    <property type="evidence" value="ECO:0007669"/>
    <property type="project" value="UniProtKB-KW"/>
</dbReference>
<evidence type="ECO:0000313" key="2">
    <source>
        <dbReference type="Proteomes" id="UP001207654"/>
    </source>
</evidence>
<accession>A0ABT4AH04</accession>
<keyword evidence="1" id="KW-0489">Methyltransferase</keyword>
<keyword evidence="1" id="KW-0808">Transferase</keyword>
<gene>
    <name evidence="1" type="primary">fliB</name>
    <name evidence="1" type="ORF">OV287_41565</name>
</gene>
<keyword evidence="2" id="KW-1185">Reference proteome</keyword>
<proteinExistence type="predicted"/>
<dbReference type="EMBL" id="JAPNKA010000001">
    <property type="protein sequence ID" value="MCY1080956.1"/>
    <property type="molecule type" value="Genomic_DNA"/>
</dbReference>
<evidence type="ECO:0000313" key="1">
    <source>
        <dbReference type="EMBL" id="MCY1080956.1"/>
    </source>
</evidence>
<keyword evidence="1" id="KW-0966">Cell projection</keyword>
<name>A0ABT4AH04_9BACT</name>
<keyword evidence="1" id="KW-0282">Flagellum</keyword>